<protein>
    <submittedName>
        <fullName evidence="2">Uncharacterized protein</fullName>
    </submittedName>
</protein>
<feature type="region of interest" description="Disordered" evidence="1">
    <location>
        <begin position="21"/>
        <end position="59"/>
    </location>
</feature>
<comment type="caution">
    <text evidence="2">The sequence shown here is derived from an EMBL/GenBank/DDBJ whole genome shotgun (WGS) entry which is preliminary data.</text>
</comment>
<evidence type="ECO:0000256" key="1">
    <source>
        <dbReference type="SAM" id="MobiDB-lite"/>
    </source>
</evidence>
<gene>
    <name evidence="2" type="ORF">Pro02_66090</name>
</gene>
<keyword evidence="3" id="KW-1185">Reference proteome</keyword>
<dbReference type="Proteomes" id="UP000655044">
    <property type="component" value="Unassembled WGS sequence"/>
</dbReference>
<evidence type="ECO:0000313" key="2">
    <source>
        <dbReference type="EMBL" id="GIH88201.1"/>
    </source>
</evidence>
<sequence length="76" mass="8136">MEGHSTEWIKRAPQAHELLAAGHSATQKAAPDLSEAASDLGGDEGIRTPDPFDANPGGECRSRSLGAIWCRQVPRR</sequence>
<evidence type="ECO:0000313" key="3">
    <source>
        <dbReference type="Proteomes" id="UP000655044"/>
    </source>
</evidence>
<reference evidence="2" key="1">
    <citation type="submission" date="2021-01" db="EMBL/GenBank/DDBJ databases">
        <title>Whole genome shotgun sequence of Planobispora rosea NBRC 15558.</title>
        <authorList>
            <person name="Komaki H."/>
            <person name="Tamura T."/>
        </authorList>
    </citation>
    <scope>NUCLEOTIDE SEQUENCE</scope>
    <source>
        <strain evidence="2">NBRC 15558</strain>
    </source>
</reference>
<name>A0A8J3WHU5_PLARO</name>
<dbReference type="EMBL" id="BOOI01000076">
    <property type="protein sequence ID" value="GIH88201.1"/>
    <property type="molecule type" value="Genomic_DNA"/>
</dbReference>
<organism evidence="2 3">
    <name type="scientific">Planobispora rosea</name>
    <dbReference type="NCBI Taxonomy" id="35762"/>
    <lineage>
        <taxon>Bacteria</taxon>
        <taxon>Bacillati</taxon>
        <taxon>Actinomycetota</taxon>
        <taxon>Actinomycetes</taxon>
        <taxon>Streptosporangiales</taxon>
        <taxon>Streptosporangiaceae</taxon>
        <taxon>Planobispora</taxon>
    </lineage>
</organism>
<dbReference type="AlphaFoldDB" id="A0A8J3WHU5"/>
<accession>A0A8J3WHU5</accession>
<proteinExistence type="predicted"/>